<sequence length="82" mass="9092">MEEIVFACRPDEVSCLIGNLFTEIEPPCGCPPTAALTICGRTHSGNTGRLVIRQDYCLYYGLRSDLEAVRSGKCLERRCEHG</sequence>
<evidence type="ECO:0000313" key="1">
    <source>
        <dbReference type="EMBL" id="DAD69578.1"/>
    </source>
</evidence>
<name>A0A8S5LI08_9CAUD</name>
<reference evidence="1" key="1">
    <citation type="journal article" date="2021" name="Proc. Natl. Acad. Sci. U.S.A.">
        <title>A Catalog of Tens of Thousands of Viruses from Human Metagenomes Reveals Hidden Associations with Chronic Diseases.</title>
        <authorList>
            <person name="Tisza M.J."/>
            <person name="Buck C.B."/>
        </authorList>
    </citation>
    <scope>NUCLEOTIDE SEQUENCE</scope>
    <source>
        <strain evidence="1">Ctbwh6</strain>
    </source>
</reference>
<organism evidence="1">
    <name type="scientific">Myoviridae sp. ctbwh6</name>
    <dbReference type="NCBI Taxonomy" id="2827611"/>
    <lineage>
        <taxon>Viruses</taxon>
        <taxon>Duplodnaviria</taxon>
        <taxon>Heunggongvirae</taxon>
        <taxon>Uroviricota</taxon>
        <taxon>Caudoviricetes</taxon>
    </lineage>
</organism>
<protein>
    <submittedName>
        <fullName evidence="1">Uncharacterized protein</fullName>
    </submittedName>
</protein>
<accession>A0A8S5LI08</accession>
<proteinExistence type="predicted"/>
<dbReference type="EMBL" id="BK015852">
    <property type="protein sequence ID" value="DAD69578.1"/>
    <property type="molecule type" value="Genomic_DNA"/>
</dbReference>